<accession>A0A922L3N7</accession>
<protein>
    <submittedName>
        <fullName evidence="1">Uncharacterized protein</fullName>
    </submittedName>
</protein>
<name>A0A922L3N7_DERFA</name>
<gene>
    <name evidence="1" type="ORF">DERF_010563</name>
</gene>
<sequence>MVNCSHVVRLDGSLSNVRRKNSNPVWSICLGIFCSNGSIVSGSGMETPAKNSFVRNIVI</sequence>
<evidence type="ECO:0000313" key="1">
    <source>
        <dbReference type="EMBL" id="KAH9512166.1"/>
    </source>
</evidence>
<reference evidence="1" key="2">
    <citation type="journal article" date="2022" name="Res Sq">
        <title>Comparative Genomics Reveals Insights into the Divergent Evolution of Astigmatic Mites and Household Pest Adaptations.</title>
        <authorList>
            <person name="Xiong Q."/>
            <person name="Wan A.T.-Y."/>
            <person name="Liu X.-Y."/>
            <person name="Fung C.S.-H."/>
            <person name="Xiao X."/>
            <person name="Malainual N."/>
            <person name="Hou J."/>
            <person name="Wang L."/>
            <person name="Wang M."/>
            <person name="Yang K."/>
            <person name="Cui Y."/>
            <person name="Leung E."/>
            <person name="Nong W."/>
            <person name="Shin S.-K."/>
            <person name="Au S."/>
            <person name="Jeong K.Y."/>
            <person name="Chew F.T."/>
            <person name="Hui J."/>
            <person name="Leung T.F."/>
            <person name="Tungtrongchitr A."/>
            <person name="Zhong N."/>
            <person name="Liu Z."/>
            <person name="Tsui S."/>
        </authorList>
    </citation>
    <scope>NUCLEOTIDE SEQUENCE</scope>
    <source>
        <strain evidence="1">Derf</strain>
        <tissue evidence="1">Whole organism</tissue>
    </source>
</reference>
<organism evidence="1 2">
    <name type="scientific">Dermatophagoides farinae</name>
    <name type="common">American house dust mite</name>
    <dbReference type="NCBI Taxonomy" id="6954"/>
    <lineage>
        <taxon>Eukaryota</taxon>
        <taxon>Metazoa</taxon>
        <taxon>Ecdysozoa</taxon>
        <taxon>Arthropoda</taxon>
        <taxon>Chelicerata</taxon>
        <taxon>Arachnida</taxon>
        <taxon>Acari</taxon>
        <taxon>Acariformes</taxon>
        <taxon>Sarcoptiformes</taxon>
        <taxon>Astigmata</taxon>
        <taxon>Psoroptidia</taxon>
        <taxon>Analgoidea</taxon>
        <taxon>Pyroglyphidae</taxon>
        <taxon>Dermatophagoidinae</taxon>
        <taxon>Dermatophagoides</taxon>
    </lineage>
</organism>
<reference evidence="1" key="1">
    <citation type="submission" date="2013-05" db="EMBL/GenBank/DDBJ databases">
        <authorList>
            <person name="Yim A.K.Y."/>
            <person name="Chan T.F."/>
            <person name="Ji K.M."/>
            <person name="Liu X.Y."/>
            <person name="Zhou J.W."/>
            <person name="Li R.Q."/>
            <person name="Yang K.Y."/>
            <person name="Li J."/>
            <person name="Li M."/>
            <person name="Law P.T.W."/>
            <person name="Wu Y.L."/>
            <person name="Cai Z.L."/>
            <person name="Qin H."/>
            <person name="Bao Y."/>
            <person name="Leung R.K.K."/>
            <person name="Ng P.K.S."/>
            <person name="Zou J."/>
            <person name="Zhong X.J."/>
            <person name="Ran P.X."/>
            <person name="Zhong N.S."/>
            <person name="Liu Z.G."/>
            <person name="Tsui S.K.W."/>
        </authorList>
    </citation>
    <scope>NUCLEOTIDE SEQUENCE</scope>
    <source>
        <strain evidence="1">Derf</strain>
        <tissue evidence="1">Whole organism</tissue>
    </source>
</reference>
<dbReference type="EMBL" id="ASGP02000004">
    <property type="protein sequence ID" value="KAH9512166.1"/>
    <property type="molecule type" value="Genomic_DNA"/>
</dbReference>
<dbReference type="AlphaFoldDB" id="A0A922L3N7"/>
<comment type="caution">
    <text evidence="1">The sequence shown here is derived from an EMBL/GenBank/DDBJ whole genome shotgun (WGS) entry which is preliminary data.</text>
</comment>
<dbReference type="Proteomes" id="UP000790347">
    <property type="component" value="Unassembled WGS sequence"/>
</dbReference>
<proteinExistence type="predicted"/>
<keyword evidence="2" id="KW-1185">Reference proteome</keyword>
<evidence type="ECO:0000313" key="2">
    <source>
        <dbReference type="Proteomes" id="UP000790347"/>
    </source>
</evidence>